<dbReference type="EMBL" id="JAAGWQ010000262">
    <property type="protein sequence ID" value="KAF5657943.1"/>
    <property type="molecule type" value="Genomic_DNA"/>
</dbReference>
<name>A0A8H5SUM9_FUSHE</name>
<reference evidence="3 4" key="1">
    <citation type="submission" date="2020-05" db="EMBL/GenBank/DDBJ databases">
        <title>Identification and distribution of gene clusters putatively required for synthesis of sphingolipid metabolism inhibitors in phylogenetically diverse species of the filamentous fungus Fusarium.</title>
        <authorList>
            <person name="Kim H.-S."/>
            <person name="Busman M."/>
            <person name="Brown D.W."/>
            <person name="Divon H."/>
            <person name="Uhlig S."/>
            <person name="Proctor R.H."/>
        </authorList>
    </citation>
    <scope>NUCLEOTIDE SEQUENCE [LARGE SCALE GENOMIC DNA]</scope>
    <source>
        <strain evidence="3 4">NRRL 20693</strain>
    </source>
</reference>
<dbReference type="InterPro" id="IPR036291">
    <property type="entry name" value="NAD(P)-bd_dom_sf"/>
</dbReference>
<dbReference type="Gene3D" id="3.40.50.720">
    <property type="entry name" value="NAD(P)-binding Rossmann-like Domain"/>
    <property type="match status" value="1"/>
</dbReference>
<evidence type="ECO:0000313" key="3">
    <source>
        <dbReference type="EMBL" id="KAF5657943.1"/>
    </source>
</evidence>
<comment type="similarity">
    <text evidence="1">Belongs to the avfA family.</text>
</comment>
<dbReference type="OrthoDB" id="10254604at2759"/>
<protein>
    <submittedName>
        <fullName evidence="3">NAD dependent epimerase dehydratase</fullName>
    </submittedName>
</protein>
<accession>A0A8H5SUM9</accession>
<proteinExistence type="inferred from homology"/>
<keyword evidence="4" id="KW-1185">Reference proteome</keyword>
<sequence length="265" mass="28455">MSSHHVLLLGGHGKIAQLLTPLLLKRSWTVTSVIRTSEQTPAIEQLGAGLPGKLNVLVRSIEDVTSQDKALGIINEVKPDYVAWSAGAGGKGGAERTFKVDRDAAVHFINAAASVPSITKFLLVSYTGSRRSGASWWPAGEWEEYHEKVNNGVLANYYKAKIDADEALYKVSKKSSTLVGIDLRPGTLTDEPATKVEFGKTKHITSGSRVSREAVAEVASHLLAADSVKTGWYDLLDGDEDIPAAVDRVVREDVDAAEGEAIYSA</sequence>
<evidence type="ECO:0000256" key="1">
    <source>
        <dbReference type="ARBA" id="ARBA00038376"/>
    </source>
</evidence>
<evidence type="ECO:0000313" key="4">
    <source>
        <dbReference type="Proteomes" id="UP000567885"/>
    </source>
</evidence>
<dbReference type="InterPro" id="IPR016040">
    <property type="entry name" value="NAD(P)-bd_dom"/>
</dbReference>
<feature type="domain" description="NAD(P)-binding" evidence="2">
    <location>
        <begin position="10"/>
        <end position="224"/>
    </location>
</feature>
<dbReference type="Proteomes" id="UP000567885">
    <property type="component" value="Unassembled WGS sequence"/>
</dbReference>
<gene>
    <name evidence="3" type="ORF">FHETE_10136</name>
</gene>
<comment type="caution">
    <text evidence="3">The sequence shown here is derived from an EMBL/GenBank/DDBJ whole genome shotgun (WGS) entry which is preliminary data.</text>
</comment>
<evidence type="ECO:0000259" key="2">
    <source>
        <dbReference type="Pfam" id="PF13460"/>
    </source>
</evidence>
<dbReference type="PANTHER" id="PTHR15020">
    <property type="entry name" value="FLAVIN REDUCTASE-RELATED"/>
    <property type="match status" value="1"/>
</dbReference>
<organism evidence="3 4">
    <name type="scientific">Fusarium heterosporum</name>
    <dbReference type="NCBI Taxonomy" id="42747"/>
    <lineage>
        <taxon>Eukaryota</taxon>
        <taxon>Fungi</taxon>
        <taxon>Dikarya</taxon>
        <taxon>Ascomycota</taxon>
        <taxon>Pezizomycotina</taxon>
        <taxon>Sordariomycetes</taxon>
        <taxon>Hypocreomycetidae</taxon>
        <taxon>Hypocreales</taxon>
        <taxon>Nectriaceae</taxon>
        <taxon>Fusarium</taxon>
        <taxon>Fusarium heterosporum species complex</taxon>
    </lineage>
</organism>
<dbReference type="Pfam" id="PF13460">
    <property type="entry name" value="NAD_binding_10"/>
    <property type="match status" value="1"/>
</dbReference>
<dbReference type="SUPFAM" id="SSF51735">
    <property type="entry name" value="NAD(P)-binding Rossmann-fold domains"/>
    <property type="match status" value="1"/>
</dbReference>
<dbReference type="AlphaFoldDB" id="A0A8H5SUM9"/>
<dbReference type="PANTHER" id="PTHR15020:SF50">
    <property type="entry name" value="UPF0659 PROTEIN YMR090W"/>
    <property type="match status" value="1"/>
</dbReference>